<dbReference type="RefSeq" id="WP_207250223.1">
    <property type="nucleotide sequence ID" value="NZ_JAFMPM010000006.1"/>
</dbReference>
<sequence length="496" mass="52179">MNTSQQLAITAIAFAVSSAVSSSAYASSHREAPFITENPTVDATDFYAFRSYEAGRAGFVTLIANYNPLQDPYGGPNYFSLSPDALYEIHIDNSGDAKEDLTFQFQITHELGNAGKGIALPIGGKDIPVPLKNVGPVTDTDSSNLNFRESYTLTMIKGDRRTGEKHEAINPANGGTSFAKPFDNVGNKTFSTQAYDQYAHSFIQPVQLSGCPSGAQDGRVFVGQRKDPFAVNLGEIFDLVNLDPTAAPDAKPDALAQKNVTTFALEIPIGCLTGGNSNGIFGAWTTASLPQVSVLDPTPDKLKAKVSGGAWTQVSRLGMPLVNEVVIGLPDKNLFNASQPKDDAAQFLPYVTNPSLPVLLNALFGVTAPTNAGRADLVAAFLTGLKGVNADGSAAEMLRLNTGIAATTKASQHNLGVAAGDAAGFPNGRRPGDDVVDAELRVAMGLLCHLPLGLCTPEQAPSGMIPYTDGTPQNAGQFDETFPYLTTPLAGSPNTH</sequence>
<keyword evidence="4" id="KW-1185">Reference proteome</keyword>
<dbReference type="AlphaFoldDB" id="A0A8B0SLQ4"/>
<evidence type="ECO:0000256" key="1">
    <source>
        <dbReference type="SAM" id="SignalP"/>
    </source>
</evidence>
<name>A0A8B0SLQ4_9GAMM</name>
<dbReference type="EMBL" id="CP072748">
    <property type="protein sequence ID" value="QTX12001.1"/>
    <property type="molecule type" value="Genomic_DNA"/>
</dbReference>
<dbReference type="InterPro" id="IPR025566">
    <property type="entry name" value="DUF4331"/>
</dbReference>
<evidence type="ECO:0000313" key="4">
    <source>
        <dbReference type="Proteomes" id="UP000664466"/>
    </source>
</evidence>
<gene>
    <name evidence="3" type="ORF">J1836_006625</name>
    <name evidence="2" type="ORF">J1836_06200</name>
</gene>
<feature type="signal peptide" evidence="1">
    <location>
        <begin position="1"/>
        <end position="26"/>
    </location>
</feature>
<evidence type="ECO:0000313" key="3">
    <source>
        <dbReference type="EMBL" id="QTX12001.1"/>
    </source>
</evidence>
<accession>A0A8B0SLQ4</accession>
<organism evidence="3">
    <name type="scientific">Thiothrix fructosivorans</name>
    <dbReference type="NCBI Taxonomy" id="111770"/>
    <lineage>
        <taxon>Bacteria</taxon>
        <taxon>Pseudomonadati</taxon>
        <taxon>Pseudomonadota</taxon>
        <taxon>Gammaproteobacteria</taxon>
        <taxon>Thiotrichales</taxon>
        <taxon>Thiotrichaceae</taxon>
        <taxon>Thiothrix</taxon>
    </lineage>
</organism>
<evidence type="ECO:0000313" key="2">
    <source>
        <dbReference type="EMBL" id="MBO0612522.1"/>
    </source>
</evidence>
<reference evidence="3" key="2">
    <citation type="submission" date="2021-04" db="EMBL/GenBank/DDBJ databases">
        <title>Complete Genome and methylome analysis of Thiothrix fructosivorans ATCC 49748.</title>
        <authorList>
            <person name="Fomenkov A."/>
            <person name="Sun L."/>
            <person name="Vincze T."/>
            <person name="Grabovich M.Y."/>
            <person name="Roberts R.J."/>
        </authorList>
    </citation>
    <scope>NUCLEOTIDE SEQUENCE</scope>
    <source>
        <strain evidence="3">ATCC 49748</strain>
    </source>
</reference>
<dbReference type="Proteomes" id="UP000664466">
    <property type="component" value="Unassembled WGS sequence"/>
</dbReference>
<keyword evidence="1" id="KW-0732">Signal</keyword>
<protein>
    <submittedName>
        <fullName evidence="3">DUF4331 domain-containing protein</fullName>
    </submittedName>
</protein>
<reference evidence="2 4" key="1">
    <citation type="submission" date="2021-03" db="EMBL/GenBank/DDBJ databases">
        <title>Draft genome and methylome analysis of Thiotrix fructosivoruns ATCC 49748.</title>
        <authorList>
            <person name="Fomenkov A."/>
            <person name="Grabovich M.Y."/>
            <person name="Roberts R.J."/>
        </authorList>
    </citation>
    <scope>NUCLEOTIDE SEQUENCE [LARGE SCALE GENOMIC DNA]</scope>
    <source>
        <strain evidence="2 4">ATCC 49748</strain>
    </source>
</reference>
<feature type="chain" id="PRO_5032793440" evidence="1">
    <location>
        <begin position="27"/>
        <end position="496"/>
    </location>
</feature>
<proteinExistence type="predicted"/>
<dbReference type="EMBL" id="JAFMPM010000006">
    <property type="protein sequence ID" value="MBO0612522.1"/>
    <property type="molecule type" value="Genomic_DNA"/>
</dbReference>
<dbReference type="Pfam" id="PF14224">
    <property type="entry name" value="DUF4331"/>
    <property type="match status" value="1"/>
</dbReference>